<gene>
    <name evidence="4" type="primary">yhjK</name>
    <name evidence="4" type="ORF">NCTC13193_00232</name>
</gene>
<dbReference type="InterPro" id="IPR033419">
    <property type="entry name" value="GAPES3"/>
</dbReference>
<evidence type="ECO:0000259" key="2">
    <source>
        <dbReference type="PROSITE" id="PS50883"/>
    </source>
</evidence>
<feature type="transmembrane region" description="Helical" evidence="1">
    <location>
        <begin position="12"/>
        <end position="35"/>
    </location>
</feature>
<evidence type="ECO:0000313" key="5">
    <source>
        <dbReference type="Proteomes" id="UP000270487"/>
    </source>
</evidence>
<dbReference type="Pfam" id="PF00672">
    <property type="entry name" value="HAMP"/>
    <property type="match status" value="1"/>
</dbReference>
<dbReference type="InterPro" id="IPR000160">
    <property type="entry name" value="GGDEF_dom"/>
</dbReference>
<evidence type="ECO:0000313" key="4">
    <source>
        <dbReference type="EMBL" id="VEI62197.1"/>
    </source>
</evidence>
<protein>
    <submittedName>
        <fullName evidence="4">Biofilm formation regulator HmsP</fullName>
    </submittedName>
</protein>
<dbReference type="Pfam" id="PF00990">
    <property type="entry name" value="GGDEF"/>
    <property type="match status" value="1"/>
</dbReference>
<organism evidence="4 5">
    <name type="scientific">Serratia fonticola</name>
    <dbReference type="NCBI Taxonomy" id="47917"/>
    <lineage>
        <taxon>Bacteria</taxon>
        <taxon>Pseudomonadati</taxon>
        <taxon>Pseudomonadota</taxon>
        <taxon>Gammaproteobacteria</taxon>
        <taxon>Enterobacterales</taxon>
        <taxon>Yersiniaceae</taxon>
        <taxon>Serratia</taxon>
    </lineage>
</organism>
<keyword evidence="1" id="KW-0472">Membrane</keyword>
<dbReference type="InterPro" id="IPR035919">
    <property type="entry name" value="EAL_sf"/>
</dbReference>
<feature type="transmembrane region" description="Helical" evidence="1">
    <location>
        <begin position="152"/>
        <end position="177"/>
    </location>
</feature>
<dbReference type="InterPro" id="IPR029787">
    <property type="entry name" value="Nucleotide_cyclase"/>
</dbReference>
<dbReference type="PROSITE" id="PS50883">
    <property type="entry name" value="EAL"/>
    <property type="match status" value="1"/>
</dbReference>
<dbReference type="EMBL" id="LR134492">
    <property type="protein sequence ID" value="VEI62197.1"/>
    <property type="molecule type" value="Genomic_DNA"/>
</dbReference>
<dbReference type="SUPFAM" id="SSF141868">
    <property type="entry name" value="EAL domain-like"/>
    <property type="match status" value="1"/>
</dbReference>
<dbReference type="InterPro" id="IPR003660">
    <property type="entry name" value="HAMP_dom"/>
</dbReference>
<keyword evidence="1" id="KW-0812">Transmembrane</keyword>
<dbReference type="Pfam" id="PF17154">
    <property type="entry name" value="GAPES3"/>
    <property type="match status" value="1"/>
</dbReference>
<dbReference type="InterPro" id="IPR043128">
    <property type="entry name" value="Rev_trsase/Diguanyl_cyclase"/>
</dbReference>
<reference evidence="4 5" key="1">
    <citation type="submission" date="2018-12" db="EMBL/GenBank/DDBJ databases">
        <authorList>
            <consortium name="Pathogen Informatics"/>
        </authorList>
    </citation>
    <scope>NUCLEOTIDE SEQUENCE [LARGE SCALE GENOMIC DNA]</scope>
    <source>
        <strain evidence="4 5">NCTC13193</strain>
    </source>
</reference>
<dbReference type="InterPro" id="IPR050706">
    <property type="entry name" value="Cyclic-di-GMP_PDE-like"/>
</dbReference>
<feature type="domain" description="GGDEF" evidence="3">
    <location>
        <begin position="272"/>
        <end position="406"/>
    </location>
</feature>
<evidence type="ECO:0000256" key="1">
    <source>
        <dbReference type="SAM" id="Phobius"/>
    </source>
</evidence>
<dbReference type="PANTHER" id="PTHR33121:SF77">
    <property type="entry name" value="CYCLIC DI-GMP PHOSPHODIESTERASE PDEK-RELATED"/>
    <property type="match status" value="1"/>
</dbReference>
<dbReference type="SUPFAM" id="SSF55073">
    <property type="entry name" value="Nucleotide cyclase"/>
    <property type="match status" value="1"/>
</dbReference>
<dbReference type="PANTHER" id="PTHR33121">
    <property type="entry name" value="CYCLIC DI-GMP PHOSPHODIESTERASE PDEF"/>
    <property type="match status" value="1"/>
</dbReference>
<dbReference type="AlphaFoldDB" id="A0A448S302"/>
<keyword evidence="1" id="KW-1133">Transmembrane helix</keyword>
<dbReference type="GO" id="GO:0071111">
    <property type="term" value="F:cyclic-guanylate-specific phosphodiesterase activity"/>
    <property type="evidence" value="ECO:0007669"/>
    <property type="project" value="InterPro"/>
</dbReference>
<dbReference type="CDD" id="cd01948">
    <property type="entry name" value="EAL"/>
    <property type="match status" value="1"/>
</dbReference>
<accession>A0A448S302</accession>
<dbReference type="PROSITE" id="PS50887">
    <property type="entry name" value="GGDEF"/>
    <property type="match status" value="1"/>
</dbReference>
<dbReference type="Gene3D" id="6.10.340.10">
    <property type="match status" value="1"/>
</dbReference>
<dbReference type="NCBIfam" id="TIGR00254">
    <property type="entry name" value="GGDEF"/>
    <property type="match status" value="1"/>
</dbReference>
<feature type="domain" description="EAL" evidence="2">
    <location>
        <begin position="415"/>
        <end position="668"/>
    </location>
</feature>
<sequence>MRVRRSLTIKQMAAVSGVALVTICIFIVIQLFHFVQQRRDDYAQQLENVAQAVRQPLAEAVLRMDVPETKRVLNSLQPVGILTRADIVLPNEFQALHANFPPERPVPALVARIFELPVQISVPLYSLERVPANPQPLAYLVLQADSYRMYQFILSTLSTMLSTYLLLALILSIAVSWCMNRLLVYPLRAMARELENVPQEDLPYHQLMLPAQHQDDELGLLVRNYNRNQQTLAKAHTAMSRLSTHNSMTELPNPVLFAALLEQHIAASMRPARFNLLVVGIETLHEASGALNPSMREALLLTLAKKLRQVIGVDCVLAQLSNAEFAIMAKNIEQPIHAMQLARRVMVAINAPLNLQQKMPLRPSASIGIAHYPNSGESAEQLLRSATSAMMSAHREGKNQILFFEPCLTEKTQKRLTQESEILLGIEQRQFALFLQPQWDMQTNQVTGAEALLRWQLPDGQIILPADVIPLAEELDVIVPLGNWVLEESCRILAAWQSQGITLPLAVNISPIQLQHKDFVPQLKRLLDEHQIDPHKLLLEITETVRIHDLDGALELLRELHDLGVSIALDDFGMGYASLNYLNRLKSLPIDLIKIDKSFIDGLPEDDAMVRIVSSISEVLNLPVMAEGVETTAQRDWLLQHGIRTGQGFLFAKPLPRKEFEAQFASVAKA</sequence>
<dbReference type="SMART" id="SM00052">
    <property type="entry name" value="EAL"/>
    <property type="match status" value="1"/>
</dbReference>
<dbReference type="InterPro" id="IPR001633">
    <property type="entry name" value="EAL_dom"/>
</dbReference>
<dbReference type="GO" id="GO:0016020">
    <property type="term" value="C:membrane"/>
    <property type="evidence" value="ECO:0007669"/>
    <property type="project" value="InterPro"/>
</dbReference>
<name>A0A448S302_SERFO</name>
<dbReference type="Proteomes" id="UP000270487">
    <property type="component" value="Chromosome"/>
</dbReference>
<dbReference type="Gene3D" id="3.30.70.270">
    <property type="match status" value="1"/>
</dbReference>
<dbReference type="NCBIfam" id="NF008807">
    <property type="entry name" value="PRK11829.1"/>
    <property type="match status" value="1"/>
</dbReference>
<dbReference type="GO" id="GO:0007165">
    <property type="term" value="P:signal transduction"/>
    <property type="evidence" value="ECO:0007669"/>
    <property type="project" value="InterPro"/>
</dbReference>
<dbReference type="SMART" id="SM00267">
    <property type="entry name" value="GGDEF"/>
    <property type="match status" value="1"/>
</dbReference>
<dbReference type="Pfam" id="PF00563">
    <property type="entry name" value="EAL"/>
    <property type="match status" value="1"/>
</dbReference>
<evidence type="ECO:0000259" key="3">
    <source>
        <dbReference type="PROSITE" id="PS50887"/>
    </source>
</evidence>
<proteinExistence type="predicted"/>
<dbReference type="Gene3D" id="3.20.20.450">
    <property type="entry name" value="EAL domain"/>
    <property type="match status" value="1"/>
</dbReference>